<keyword evidence="6" id="KW-0963">Cytoplasm</keyword>
<dbReference type="InterPro" id="IPR002470">
    <property type="entry name" value="Peptidase_S9A"/>
</dbReference>
<dbReference type="Gene3D" id="3.40.50.1820">
    <property type="entry name" value="alpha/beta hydrolase"/>
    <property type="match status" value="1"/>
</dbReference>
<dbReference type="InterPro" id="IPR051167">
    <property type="entry name" value="Prolyl_oligopep/macrocyclase"/>
</dbReference>
<gene>
    <name evidence="15" type="ORF">WJX81_007362</name>
</gene>
<evidence type="ECO:0000256" key="11">
    <source>
        <dbReference type="ARBA" id="ARBA00029698"/>
    </source>
</evidence>
<protein>
    <recommendedName>
        <fullName evidence="5">Prolyl endopeptidase</fullName>
        <ecNumber evidence="4">3.4.21.26</ecNumber>
    </recommendedName>
    <alternativeName>
        <fullName evidence="11">Post-proline cleaving enzyme</fullName>
    </alternativeName>
</protein>
<dbReference type="FunFam" id="3.40.50.1820:FF:000005">
    <property type="entry name" value="Prolyl endopeptidase"/>
    <property type="match status" value="1"/>
</dbReference>
<evidence type="ECO:0000313" key="16">
    <source>
        <dbReference type="Proteomes" id="UP001445335"/>
    </source>
</evidence>
<proteinExistence type="inferred from homology"/>
<feature type="domain" description="Staygreen protein" evidence="14">
    <location>
        <begin position="13"/>
        <end position="160"/>
    </location>
</feature>
<evidence type="ECO:0000256" key="6">
    <source>
        <dbReference type="ARBA" id="ARBA00022490"/>
    </source>
</evidence>
<accession>A0AAW1SLY4</accession>
<evidence type="ECO:0000256" key="7">
    <source>
        <dbReference type="ARBA" id="ARBA00022670"/>
    </source>
</evidence>
<evidence type="ECO:0000256" key="4">
    <source>
        <dbReference type="ARBA" id="ARBA00011897"/>
    </source>
</evidence>
<evidence type="ECO:0000256" key="9">
    <source>
        <dbReference type="ARBA" id="ARBA00022825"/>
    </source>
</evidence>
<dbReference type="PANTHER" id="PTHR42881">
    <property type="entry name" value="PROLYL ENDOPEPTIDASE"/>
    <property type="match status" value="1"/>
</dbReference>
<dbReference type="PRINTS" id="PR00862">
    <property type="entry name" value="PROLIGOPTASE"/>
</dbReference>
<evidence type="ECO:0000256" key="1">
    <source>
        <dbReference type="ARBA" id="ARBA00001070"/>
    </source>
</evidence>
<keyword evidence="16" id="KW-1185">Reference proteome</keyword>
<dbReference type="Pfam" id="PF00326">
    <property type="entry name" value="Peptidase_S9"/>
    <property type="match status" value="1"/>
</dbReference>
<comment type="caution">
    <text evidence="15">The sequence shown here is derived from an EMBL/GenBank/DDBJ whole genome shotgun (WGS) entry which is preliminary data.</text>
</comment>
<feature type="domain" description="Peptidase S9A N-terminal" evidence="13">
    <location>
        <begin position="171"/>
        <end position="605"/>
    </location>
</feature>
<evidence type="ECO:0000259" key="13">
    <source>
        <dbReference type="Pfam" id="PF02897"/>
    </source>
</evidence>
<dbReference type="SUPFAM" id="SSF50993">
    <property type="entry name" value="Peptidase/esterase 'gauge' domain"/>
    <property type="match status" value="1"/>
</dbReference>
<dbReference type="InterPro" id="IPR024438">
    <property type="entry name" value="Staygreen"/>
</dbReference>
<evidence type="ECO:0000256" key="5">
    <source>
        <dbReference type="ARBA" id="ARBA00016310"/>
    </source>
</evidence>
<organism evidence="15 16">
    <name type="scientific">Elliptochloris bilobata</name>
    <dbReference type="NCBI Taxonomy" id="381761"/>
    <lineage>
        <taxon>Eukaryota</taxon>
        <taxon>Viridiplantae</taxon>
        <taxon>Chlorophyta</taxon>
        <taxon>core chlorophytes</taxon>
        <taxon>Trebouxiophyceae</taxon>
        <taxon>Trebouxiophyceae incertae sedis</taxon>
        <taxon>Elliptochloris clade</taxon>
        <taxon>Elliptochloris</taxon>
    </lineage>
</organism>
<dbReference type="EC" id="3.4.21.26" evidence="4"/>
<dbReference type="GO" id="GO:0005829">
    <property type="term" value="C:cytosol"/>
    <property type="evidence" value="ECO:0007669"/>
    <property type="project" value="TreeGrafter"/>
</dbReference>
<keyword evidence="7" id="KW-0645">Protease</keyword>
<evidence type="ECO:0000256" key="8">
    <source>
        <dbReference type="ARBA" id="ARBA00022801"/>
    </source>
</evidence>
<dbReference type="GO" id="GO:0004252">
    <property type="term" value="F:serine-type endopeptidase activity"/>
    <property type="evidence" value="ECO:0007669"/>
    <property type="project" value="UniProtKB-EC"/>
</dbReference>
<dbReference type="InterPro" id="IPR001375">
    <property type="entry name" value="Peptidase_S9_cat"/>
</dbReference>
<evidence type="ECO:0000259" key="14">
    <source>
        <dbReference type="Pfam" id="PF12638"/>
    </source>
</evidence>
<keyword evidence="9" id="KW-0720">Serine protease</keyword>
<name>A0AAW1SLY4_9CHLO</name>
<dbReference type="Gene3D" id="2.130.10.120">
    <property type="entry name" value="Prolyl oligopeptidase, N-terminal domain"/>
    <property type="match status" value="1"/>
</dbReference>
<evidence type="ECO:0000256" key="3">
    <source>
        <dbReference type="ARBA" id="ARBA00005228"/>
    </source>
</evidence>
<dbReference type="EMBL" id="JALJOU010000001">
    <property type="protein sequence ID" value="KAK9846596.1"/>
    <property type="molecule type" value="Genomic_DNA"/>
</dbReference>
<keyword evidence="8" id="KW-0378">Hydrolase</keyword>
<dbReference type="FunFam" id="2.130.10.120:FF:000001">
    <property type="entry name" value="Prolyl endopeptidase"/>
    <property type="match status" value="1"/>
</dbReference>
<evidence type="ECO:0000313" key="15">
    <source>
        <dbReference type="EMBL" id="KAK9846596.1"/>
    </source>
</evidence>
<keyword evidence="10" id="KW-0007">Acetylation</keyword>
<dbReference type="SUPFAM" id="SSF53474">
    <property type="entry name" value="alpha/beta-Hydrolases"/>
    <property type="match status" value="1"/>
</dbReference>
<dbReference type="Pfam" id="PF12638">
    <property type="entry name" value="Staygreen"/>
    <property type="match status" value="1"/>
</dbReference>
<dbReference type="Proteomes" id="UP001445335">
    <property type="component" value="Unassembled WGS sequence"/>
</dbReference>
<dbReference type="PANTHER" id="PTHR42881:SF2">
    <property type="entry name" value="PROLYL ENDOPEPTIDASE"/>
    <property type="match status" value="1"/>
</dbReference>
<dbReference type="AlphaFoldDB" id="A0AAW1SLY4"/>
<dbReference type="GO" id="GO:0070012">
    <property type="term" value="F:oligopeptidase activity"/>
    <property type="evidence" value="ECO:0007669"/>
    <property type="project" value="TreeGrafter"/>
</dbReference>
<evidence type="ECO:0000256" key="10">
    <source>
        <dbReference type="ARBA" id="ARBA00022990"/>
    </source>
</evidence>
<evidence type="ECO:0000259" key="12">
    <source>
        <dbReference type="Pfam" id="PF00326"/>
    </source>
</evidence>
<comment type="subcellular location">
    <subcellularLocation>
        <location evidence="2">Cytoplasm</location>
    </subcellularLocation>
</comment>
<dbReference type="GO" id="GO:0006508">
    <property type="term" value="P:proteolysis"/>
    <property type="evidence" value="ECO:0007669"/>
    <property type="project" value="UniProtKB-KW"/>
</dbReference>
<evidence type="ECO:0000256" key="2">
    <source>
        <dbReference type="ARBA" id="ARBA00004496"/>
    </source>
</evidence>
<reference evidence="15 16" key="1">
    <citation type="journal article" date="2024" name="Nat. Commun.">
        <title>Phylogenomics reveals the evolutionary origins of lichenization in chlorophyte algae.</title>
        <authorList>
            <person name="Puginier C."/>
            <person name="Libourel C."/>
            <person name="Otte J."/>
            <person name="Skaloud P."/>
            <person name="Haon M."/>
            <person name="Grisel S."/>
            <person name="Petersen M."/>
            <person name="Berrin J.G."/>
            <person name="Delaux P.M."/>
            <person name="Dal Grande F."/>
            <person name="Keller J."/>
        </authorList>
    </citation>
    <scope>NUCLEOTIDE SEQUENCE [LARGE SCALE GENOMIC DNA]</scope>
    <source>
        <strain evidence="15 16">SAG 245.80</strain>
    </source>
</reference>
<comment type="catalytic activity">
    <reaction evidence="1">
        <text>Hydrolysis of Pro-|-Xaa &gt;&gt; Ala-|-Xaa in oligopeptides.</text>
        <dbReference type="EC" id="3.4.21.26"/>
    </reaction>
</comment>
<comment type="similarity">
    <text evidence="3">Belongs to the peptidase S9A family.</text>
</comment>
<dbReference type="InterPro" id="IPR023302">
    <property type="entry name" value="Pept_S9A_N"/>
</dbReference>
<feature type="domain" description="Peptidase S9 prolyl oligopeptidase catalytic" evidence="12">
    <location>
        <begin position="675"/>
        <end position="898"/>
    </location>
</feature>
<dbReference type="InterPro" id="IPR029058">
    <property type="entry name" value="AB_hydrolase_fold"/>
</dbReference>
<dbReference type="FunFam" id="3.40.50.1820:FF:000275">
    <property type="entry name" value="Prolyl endopeptidase"/>
    <property type="match status" value="1"/>
</dbReference>
<sequence>MKAWALLFEPPPFNPAKLTTAWLPGVTRWGPMPPASRRYTLTHNDLTGELQLSVGAGYNTAQISSWYNRLIRDEVLAEWRFSSGGRASLHVHCHVSGEERWLAPPSLRDFIFRREMPLVLDTLCYADRTLLAGNALLADAIVFVHLSSHIKGLDATLEWGWELSISPSDYPQVRRDESVVEMLHGTRIADPYRWLEDPDSDETRAFVDAQNSLTERVFKECDTRERFEKLMTELYDYPHYGAPFRRGSRYYFFLNTGLQQHSVLYTQASLDAEPQVLLDPNTLSSDGTVALTGQAFSHSGELMAYSLGSGGSDWRTIKLMRIDQASGKGEDLSDTLEHVKFSSMAWTHDDKGFFYNRYEQPAEAKGGLGTETGANKDQQLWYHVVGTPQAKDKFVYALPEAPDWMIGAQVSDDGSYLLMSLSAGCEPANRLYFLELESLPRSAATGALDLALYDRAATAGVRPLPLVKLVDTLEAQYSYVANEGSVFTFHTNLHAPRYRVIRTDVSRREKATVWEEIVPEHPTDLLQWGVALKGGVLVAGYLHDVAAVLQLRRLSDGALERELKLPGLGSVREFSGRSEHSEAFFTYTDYVTPGSFYRFDAAQPDEPPQLFRETELRSAAYRASDFETRQVFVTSRDGTRVPMFIVARKGIKLDGSNPTLLYGYGGFNISLEPGFSVSRLCWMLAYGGVYAVANLRGGGEYGTAWREAGSCAHKQNAFDDFVACAEHLQAAGYTCPGKLVIQGGSNGGLLVAACTNQRPDLFGAVLAQVGVMDLLRFHKFTIGHAWVTDYGSPDDAAAFKTLLAISPVHNVRVPRGGTRQYPAMLLTTGDHDDRVVPLHSHKLTATLQHVLAGGPDAPQRNPLLTRVEVRAGHGAGKPTAKIIAECADMYAFAAKALGAPWKAPEL</sequence>
<dbReference type="Pfam" id="PF02897">
    <property type="entry name" value="Peptidase_S9_N"/>
    <property type="match status" value="1"/>
</dbReference>